<dbReference type="InterPro" id="IPR050491">
    <property type="entry name" value="AmpC-like"/>
</dbReference>
<dbReference type="PANTHER" id="PTHR46825:SF9">
    <property type="entry name" value="BETA-LACTAMASE-RELATED DOMAIN-CONTAINING PROTEIN"/>
    <property type="match status" value="1"/>
</dbReference>
<organism evidence="3">
    <name type="scientific">Magnetospirillum gryphiswaldense</name>
    <dbReference type="NCBI Taxonomy" id="55518"/>
    <lineage>
        <taxon>Bacteria</taxon>
        <taxon>Pseudomonadati</taxon>
        <taxon>Pseudomonadota</taxon>
        <taxon>Alphaproteobacteria</taxon>
        <taxon>Rhodospirillales</taxon>
        <taxon>Rhodospirillaceae</taxon>
        <taxon>Magnetospirillum</taxon>
    </lineage>
</organism>
<dbReference type="Pfam" id="PF00144">
    <property type="entry name" value="Beta-lactamase"/>
    <property type="match status" value="1"/>
</dbReference>
<name>A4TVG2_9PROT</name>
<feature type="signal peptide" evidence="1">
    <location>
        <begin position="1"/>
        <end position="26"/>
    </location>
</feature>
<accession>A4TVG2</accession>
<dbReference type="InterPro" id="IPR012338">
    <property type="entry name" value="Beta-lactam/transpept-like"/>
</dbReference>
<reference evidence="3" key="1">
    <citation type="journal article" date="2007" name="J. Bacteriol.">
        <title>Comparative genome analysis of four magnetotactic bacteria reveals a complex set of group-specific genes implicated in magnetosome biomineralization and function.</title>
        <authorList>
            <person name="Richter M."/>
            <person name="Kube M."/>
            <person name="Bazylinski D.A."/>
            <person name="Lombardot T."/>
            <person name="Gloeckner F.O."/>
            <person name="Reinhardt R."/>
            <person name="Schueler D."/>
        </authorList>
    </citation>
    <scope>NUCLEOTIDE SEQUENCE</scope>
    <source>
        <strain evidence="3">MSR-1</strain>
    </source>
</reference>
<dbReference type="SUPFAM" id="SSF56601">
    <property type="entry name" value="beta-lactamase/transpeptidase-like"/>
    <property type="match status" value="1"/>
</dbReference>
<feature type="chain" id="PRO_5002673131" evidence="1">
    <location>
        <begin position="27"/>
        <end position="373"/>
    </location>
</feature>
<gene>
    <name evidence="3" type="ORF">MGR_2809</name>
</gene>
<proteinExistence type="predicted"/>
<dbReference type="InterPro" id="IPR001466">
    <property type="entry name" value="Beta-lactam-related"/>
</dbReference>
<evidence type="ECO:0000313" key="3">
    <source>
        <dbReference type="EMBL" id="CAM74619.1"/>
    </source>
</evidence>
<dbReference type="PANTHER" id="PTHR46825">
    <property type="entry name" value="D-ALANYL-D-ALANINE-CARBOXYPEPTIDASE/ENDOPEPTIDASE AMPH"/>
    <property type="match status" value="1"/>
</dbReference>
<evidence type="ECO:0000256" key="1">
    <source>
        <dbReference type="SAM" id="SignalP"/>
    </source>
</evidence>
<dbReference type="RefSeq" id="WP_106002022.1">
    <property type="nucleotide sequence ID" value="NZ_CP027527.1"/>
</dbReference>
<dbReference type="AlphaFoldDB" id="A4TVG2"/>
<keyword evidence="1" id="KW-0732">Signal</keyword>
<protein>
    <submittedName>
        <fullName evidence="3">Beta-lactamase family protein</fullName>
    </submittedName>
</protein>
<evidence type="ECO:0000259" key="2">
    <source>
        <dbReference type="Pfam" id="PF00144"/>
    </source>
</evidence>
<dbReference type="EMBL" id="CU459003">
    <property type="protein sequence ID" value="CAM74619.1"/>
    <property type="molecule type" value="Genomic_DNA"/>
</dbReference>
<sequence>MAFWRGLLSTSASVLTVMVASAAASAAEPGRGQVFQSILQRYLDQEELNGGVLLVSAPHHREVAALGFADDRTNTRITADSRFYVASVGKMVTATTALQLVEEGALSLDAPVLGLVGSVPDIAKLPNVGKANVEQLLNHSSGIADYLTDAFSADFHANPTRLTAARVLPYAYKEKPPGQTGKVHEYSNSNYVLLGDIIAKADGGSFEESIRRRVLKRAGMDNTTVGADPKDRTLAHGYADLEETGENQDVSRYAWNSPLGDGPLVTTADDLERFLFALFRDGKLLKPATLARMTAPSKLEAEYGLGVELGHDRWGDWYGHSGLEDGFEAETRYYPGRKAVLVVMVNGNTESEKSVLDRAAAALFRATSGDTRE</sequence>
<feature type="domain" description="Beta-lactamase-related" evidence="2">
    <location>
        <begin position="35"/>
        <end position="362"/>
    </location>
</feature>
<dbReference type="Gene3D" id="3.40.710.10">
    <property type="entry name" value="DD-peptidase/beta-lactamase superfamily"/>
    <property type="match status" value="1"/>
</dbReference>